<dbReference type="KEGG" id="dmu:Desmu_0804"/>
<gene>
    <name evidence="2" type="ordered locus">Desmu_0804</name>
</gene>
<keyword evidence="1" id="KW-1133">Transmembrane helix</keyword>
<proteinExistence type="predicted"/>
<dbReference type="Proteomes" id="UP000001068">
    <property type="component" value="Chromosome"/>
</dbReference>
<keyword evidence="1" id="KW-0812">Transmembrane</keyword>
<dbReference type="AlphaFoldDB" id="E8R9D2"/>
<accession>E8R9D2</accession>
<reference evidence="2 3" key="2">
    <citation type="journal article" date="2011" name="Stand. Genomic Sci.">
        <title>Complete genome sequence of Desulfurococcus mucosus type strain (O7/1).</title>
        <authorList>
            <person name="Wirth R."/>
            <person name="Chertkov O."/>
            <person name="Held B."/>
            <person name="Lapidus A."/>
            <person name="Nolan M."/>
            <person name="Lucas S."/>
            <person name="Hammon N."/>
            <person name="Deshpande S."/>
            <person name="Cheng J.F."/>
            <person name="Tapia R."/>
            <person name="Han C."/>
            <person name="Goodwin L."/>
            <person name="Pitluck S."/>
            <person name="Liolios K."/>
            <person name="Ioanna P."/>
            <person name="Ivanova N."/>
            <person name="Mavromatis K."/>
            <person name="Mikhailova N."/>
            <person name="Pati A."/>
            <person name="Chen A."/>
            <person name="Palaniappan K."/>
            <person name="Land M."/>
            <person name="Hauser L."/>
            <person name="Chang Y.J."/>
            <person name="Jeffries C.D."/>
            <person name="Bilek Y."/>
            <person name="Hader T."/>
            <person name="Rohde M."/>
            <person name="Spring S."/>
            <person name="Sikorski J."/>
            <person name="Goker M."/>
            <person name="Woyke T."/>
            <person name="Bristow J."/>
            <person name="Eisen J.A."/>
            <person name="Markowitz V."/>
            <person name="Hugenholtz P."/>
            <person name="Kyrpides N.C."/>
            <person name="Klenk H.P."/>
        </authorList>
    </citation>
    <scope>NUCLEOTIDE SEQUENCE [LARGE SCALE GENOMIC DNA]</scope>
    <source>
        <strain evidence="3">ATCC 35584 / DSM 2162 / JCM 9187 / O7/1</strain>
    </source>
</reference>
<evidence type="ECO:0000313" key="3">
    <source>
        <dbReference type="Proteomes" id="UP000001068"/>
    </source>
</evidence>
<evidence type="ECO:0000256" key="1">
    <source>
        <dbReference type="SAM" id="Phobius"/>
    </source>
</evidence>
<dbReference type="HOGENOM" id="CLU_138324_0_0_2"/>
<reference evidence="3" key="1">
    <citation type="submission" date="2010-11" db="EMBL/GenBank/DDBJ databases">
        <title>The complete genome of Desulfurococcus mucosus DSM 2162.</title>
        <authorList>
            <consortium name="US DOE Joint Genome Institute (JGI-PGF)"/>
            <person name="Lucas S."/>
            <person name="Copeland A."/>
            <person name="Lapidus A."/>
            <person name="Bruce D."/>
            <person name="Goodwin L."/>
            <person name="Pitluck S."/>
            <person name="Kyrpides N."/>
            <person name="Mavromatis K."/>
            <person name="Pagani I."/>
            <person name="Ivanova N."/>
            <person name="Ovchinnikova G."/>
            <person name="Chertkov O."/>
            <person name="Held B."/>
            <person name="Brettin T."/>
            <person name="Detter J.C."/>
            <person name="Tapia R."/>
            <person name="Han C."/>
            <person name="Land M."/>
            <person name="Hauser L."/>
            <person name="Markowitz V."/>
            <person name="Cheng J.-F."/>
            <person name="Hugenholtz P."/>
            <person name="Woyke T."/>
            <person name="Wu D."/>
            <person name="Wirth R."/>
            <person name="Bilek Y."/>
            <person name="Hader T."/>
            <person name="Klenk H.-P."/>
            <person name="Eisen J.A."/>
        </authorList>
    </citation>
    <scope>NUCLEOTIDE SEQUENCE [LARGE SCALE GENOMIC DNA]</scope>
    <source>
        <strain evidence="3">ATCC 35584 / DSM 2162 / JCM 9187 / O7/1</strain>
    </source>
</reference>
<protein>
    <submittedName>
        <fullName evidence="2">Uncharacterized protein</fullName>
    </submittedName>
</protein>
<keyword evidence="3" id="KW-1185">Reference proteome</keyword>
<evidence type="ECO:0000313" key="2">
    <source>
        <dbReference type="EMBL" id="ADV65108.1"/>
    </source>
</evidence>
<name>E8R9D2_DESM0</name>
<dbReference type="OrthoDB" id="382799at2157"/>
<feature type="transmembrane region" description="Helical" evidence="1">
    <location>
        <begin position="128"/>
        <end position="152"/>
    </location>
</feature>
<dbReference type="GeneID" id="10153500"/>
<organism evidence="2 3">
    <name type="scientific">Desulfurococcus mucosus (strain ATCC 35584 / DSM 2162 / JCM 9187 / O7/1)</name>
    <dbReference type="NCBI Taxonomy" id="765177"/>
    <lineage>
        <taxon>Archaea</taxon>
        <taxon>Thermoproteota</taxon>
        <taxon>Thermoprotei</taxon>
        <taxon>Desulfurococcales</taxon>
        <taxon>Desulfurococcaceae</taxon>
        <taxon>Desulfurococcus</taxon>
    </lineage>
</organism>
<keyword evidence="1" id="KW-0472">Membrane</keyword>
<dbReference type="EMBL" id="CP002363">
    <property type="protein sequence ID" value="ADV65108.1"/>
    <property type="molecule type" value="Genomic_DNA"/>
</dbReference>
<dbReference type="eggNOG" id="arCOG11769">
    <property type="taxonomic scope" value="Archaea"/>
</dbReference>
<sequence length="162" mass="17760" precursor="true">MSPRLLMILGLATLVASIPLSLVSMTTHYIEYSAERVFDVPAEPVELTSILGVTGAEDLVNLTLSLRNMDNHSSTLMVFDRIVEYSVTVKPGEAVNLTLNHPFYSIMSMENTTLTSITLTGLRAVKPFMALSILSLVTFIVGTVLMATYIYLRTLEKVTSPS</sequence>
<dbReference type="RefSeq" id="WP_013562330.1">
    <property type="nucleotide sequence ID" value="NC_014961.1"/>
</dbReference>